<dbReference type="Proteomes" id="UP000389128">
    <property type="component" value="Unassembled WGS sequence"/>
</dbReference>
<evidence type="ECO:0000256" key="1">
    <source>
        <dbReference type="ARBA" id="ARBA00007608"/>
    </source>
</evidence>
<name>A0A6C2D5V0_9RHOO</name>
<comment type="cofactor">
    <cofactor evidence="4">
        <name>Mg(2+)</name>
        <dbReference type="ChEBI" id="CHEBI:18420"/>
    </cofactor>
</comment>
<dbReference type="GO" id="GO:0017110">
    <property type="term" value="F:nucleoside diphosphate phosphatase activity"/>
    <property type="evidence" value="ECO:0007669"/>
    <property type="project" value="InterPro"/>
</dbReference>
<evidence type="ECO:0000256" key="2">
    <source>
        <dbReference type="ARBA" id="ARBA00011245"/>
    </source>
</evidence>
<accession>A0A6C2D5V0</accession>
<evidence type="ECO:0000256" key="4">
    <source>
        <dbReference type="RuleBase" id="RU364043"/>
    </source>
</evidence>
<feature type="domain" description="Nudix hydrolase" evidence="5">
    <location>
        <begin position="3"/>
        <end position="133"/>
    </location>
</feature>
<evidence type="ECO:0000313" key="7">
    <source>
        <dbReference type="Proteomes" id="UP000389128"/>
    </source>
</evidence>
<dbReference type="RefSeq" id="WP_148577895.1">
    <property type="nucleotide sequence ID" value="NZ_SDKK01000003.1"/>
</dbReference>
<proteinExistence type="inferred from homology"/>
<gene>
    <name evidence="4" type="primary">nudJ</name>
    <name evidence="6" type="ORF">ETQ85_04710</name>
</gene>
<dbReference type="EC" id="3.6.1.-" evidence="4"/>
<comment type="similarity">
    <text evidence="1 4">Belongs to the Nudix hydrolase family. NudJ subfamily.</text>
</comment>
<dbReference type="OrthoDB" id="8594221at2"/>
<keyword evidence="4" id="KW-0460">Magnesium</keyword>
<reference evidence="6 7" key="1">
    <citation type="submission" date="2019-01" db="EMBL/GenBank/DDBJ databases">
        <title>Zoogloea oleivorans genome sequencing and assembly.</title>
        <authorList>
            <person name="Tancsics A."/>
            <person name="Farkas M."/>
            <person name="Kriszt B."/>
            <person name="Maroti G."/>
            <person name="Horvath B."/>
        </authorList>
    </citation>
    <scope>NUCLEOTIDE SEQUENCE [LARGE SCALE GENOMIC DNA]</scope>
    <source>
        <strain evidence="6 7">Buc</strain>
    </source>
</reference>
<sequence length="150" mass="17149">MRTWKPNVTVAAVVERDGRFLLVEEETETGLRFNQPAGHLDQGESLVTASAREALEETAHHFRPEFLVGIYQWPKPDSDVTYLRFAFGGSITGFDAGRKLDSGIVRAVWMTLDELRATRERHRSPLILQCCEDYLAGRRYPLDLVRHYDA</sequence>
<dbReference type="GO" id="GO:0004787">
    <property type="term" value="F:thiamine diphosphate phosphatase activity"/>
    <property type="evidence" value="ECO:0007669"/>
    <property type="project" value="InterPro"/>
</dbReference>
<organism evidence="6 7">
    <name type="scientific">Zoogloea oleivorans</name>
    <dbReference type="NCBI Taxonomy" id="1552750"/>
    <lineage>
        <taxon>Bacteria</taxon>
        <taxon>Pseudomonadati</taxon>
        <taxon>Pseudomonadota</taxon>
        <taxon>Betaproteobacteria</taxon>
        <taxon>Rhodocyclales</taxon>
        <taxon>Zoogloeaceae</taxon>
        <taxon>Zoogloea</taxon>
    </lineage>
</organism>
<dbReference type="InterPro" id="IPR000086">
    <property type="entry name" value="NUDIX_hydrolase_dom"/>
</dbReference>
<dbReference type="EMBL" id="SDKK01000003">
    <property type="protein sequence ID" value="TYC61361.1"/>
    <property type="molecule type" value="Genomic_DNA"/>
</dbReference>
<dbReference type="PANTHER" id="PTHR43222:SF11">
    <property type="entry name" value="PHOSPHATASE NUDJ"/>
    <property type="match status" value="1"/>
</dbReference>
<evidence type="ECO:0000259" key="5">
    <source>
        <dbReference type="PROSITE" id="PS51462"/>
    </source>
</evidence>
<evidence type="ECO:0000313" key="6">
    <source>
        <dbReference type="EMBL" id="TYC61361.1"/>
    </source>
</evidence>
<dbReference type="AlphaFoldDB" id="A0A6C2D5V0"/>
<dbReference type="PANTHER" id="PTHR43222">
    <property type="entry name" value="NUDIX HYDROLASE 23"/>
    <property type="match status" value="1"/>
</dbReference>
<comment type="caution">
    <text evidence="6">The sequence shown here is derived from an EMBL/GenBank/DDBJ whole genome shotgun (WGS) entry which is preliminary data.</text>
</comment>
<evidence type="ECO:0000256" key="3">
    <source>
        <dbReference type="ARBA" id="ARBA00015552"/>
    </source>
</evidence>
<dbReference type="Pfam" id="PF00293">
    <property type="entry name" value="NUDIX"/>
    <property type="match status" value="1"/>
</dbReference>
<dbReference type="InterPro" id="IPR033713">
    <property type="entry name" value="NudJ"/>
</dbReference>
<dbReference type="InterPro" id="IPR015797">
    <property type="entry name" value="NUDIX_hydrolase-like_dom_sf"/>
</dbReference>
<dbReference type="PROSITE" id="PS51462">
    <property type="entry name" value="NUDIX"/>
    <property type="match status" value="1"/>
</dbReference>
<keyword evidence="7" id="KW-1185">Reference proteome</keyword>
<comment type="subunit">
    <text evidence="2 4">Monomer.</text>
</comment>
<dbReference type="SUPFAM" id="SSF55811">
    <property type="entry name" value="Nudix"/>
    <property type="match status" value="1"/>
</dbReference>
<dbReference type="Gene3D" id="3.90.79.10">
    <property type="entry name" value="Nucleoside Triphosphate Pyrophosphohydrolase"/>
    <property type="match status" value="1"/>
</dbReference>
<dbReference type="CDD" id="cd03675">
    <property type="entry name" value="NUDIX_Hydrolase"/>
    <property type="match status" value="1"/>
</dbReference>
<dbReference type="GO" id="GO:0017111">
    <property type="term" value="F:ribonucleoside triphosphate phosphatase activity"/>
    <property type="evidence" value="ECO:0007669"/>
    <property type="project" value="InterPro"/>
</dbReference>
<keyword evidence="4 6" id="KW-0378">Hydrolase</keyword>
<protein>
    <recommendedName>
        <fullName evidence="3 4">Phosphatase NudJ</fullName>
        <ecNumber evidence="4">3.6.1.-</ecNumber>
    </recommendedName>
</protein>